<dbReference type="PANTHER" id="PTHR47803:SF1">
    <property type="entry name" value="TRNA-SPECIFIC ADENOSINE DEAMINASE 1"/>
    <property type="match status" value="1"/>
</dbReference>
<dbReference type="EMBL" id="PKFO01000001">
    <property type="protein sequence ID" value="PVH18816.1"/>
    <property type="molecule type" value="Genomic_DNA"/>
</dbReference>
<keyword evidence="3" id="KW-1185">Reference proteome</keyword>
<proteinExistence type="predicted"/>
<dbReference type="GeneID" id="37006437"/>
<dbReference type="InterPro" id="IPR002466">
    <property type="entry name" value="A_deamin"/>
</dbReference>
<dbReference type="InterPro" id="IPR042935">
    <property type="entry name" value="Tad1"/>
</dbReference>
<dbReference type="SMART" id="SM00552">
    <property type="entry name" value="ADEAMc"/>
    <property type="match status" value="1"/>
</dbReference>
<dbReference type="OrthoDB" id="10268011at2759"/>
<dbReference type="GO" id="GO:0003723">
    <property type="term" value="F:RNA binding"/>
    <property type="evidence" value="ECO:0007669"/>
    <property type="project" value="InterPro"/>
</dbReference>
<organism evidence="2 3">
    <name type="scientific">Candidozyma haemuli</name>
    <dbReference type="NCBI Taxonomy" id="45357"/>
    <lineage>
        <taxon>Eukaryota</taxon>
        <taxon>Fungi</taxon>
        <taxon>Dikarya</taxon>
        <taxon>Ascomycota</taxon>
        <taxon>Saccharomycotina</taxon>
        <taxon>Pichiomycetes</taxon>
        <taxon>Metschnikowiaceae</taxon>
        <taxon>Candidozyma</taxon>
    </lineage>
</organism>
<comment type="caution">
    <text evidence="2">The sequence shown here is derived from an EMBL/GenBank/DDBJ whole genome shotgun (WGS) entry which is preliminary data.</text>
</comment>
<name>A0A2V1AMN7_9ASCO</name>
<gene>
    <name evidence="2" type="ORF">CXQ85_001106</name>
</gene>
<dbReference type="VEuPathDB" id="FungiDB:CXQ85_001106"/>
<protein>
    <recommendedName>
        <fullName evidence="1">A to I editase domain-containing protein</fullName>
    </recommendedName>
</protein>
<evidence type="ECO:0000259" key="1">
    <source>
        <dbReference type="PROSITE" id="PS50141"/>
    </source>
</evidence>
<evidence type="ECO:0000313" key="3">
    <source>
        <dbReference type="Proteomes" id="UP000244309"/>
    </source>
</evidence>
<feature type="domain" description="A to I editase" evidence="1">
    <location>
        <begin position="76"/>
        <end position="274"/>
    </location>
</feature>
<dbReference type="STRING" id="45357.A0A2V1AMN7"/>
<evidence type="ECO:0000313" key="2">
    <source>
        <dbReference type="EMBL" id="PVH18816.1"/>
    </source>
</evidence>
<dbReference type="GO" id="GO:0043829">
    <property type="term" value="F:tRNA-specific adenosine-37 deaminase activity"/>
    <property type="evidence" value="ECO:0007669"/>
    <property type="project" value="TreeGrafter"/>
</dbReference>
<dbReference type="RefSeq" id="XP_025339756.1">
    <property type="nucleotide sequence ID" value="XM_025484825.1"/>
</dbReference>
<dbReference type="PANTHER" id="PTHR47803">
    <property type="entry name" value="TRNA-SPECIFIC ADENOSINE DEAMINASE 1"/>
    <property type="match status" value="1"/>
</dbReference>
<accession>A0A2V1AMN7</accession>
<reference evidence="2 3" key="1">
    <citation type="submission" date="2017-12" db="EMBL/GenBank/DDBJ databases">
        <title>Genome Sequence of a Multidrug-Resistant Candida haemulonii Isolate from a Patient with Chronic Leg Ulcers in Israel.</title>
        <authorList>
            <person name="Chow N.A."/>
            <person name="Gade L."/>
            <person name="Batra D."/>
            <person name="Rowe L.A."/>
            <person name="Ben-Ami R."/>
            <person name="Loparev V.N."/>
            <person name="Litvintseva A.P."/>
        </authorList>
    </citation>
    <scope>NUCLEOTIDE SEQUENCE [LARGE SCALE GENOMIC DNA]</scope>
    <source>
        <strain evidence="2 3">B11899</strain>
    </source>
</reference>
<dbReference type="Pfam" id="PF02137">
    <property type="entry name" value="A_deamin"/>
    <property type="match status" value="1"/>
</dbReference>
<sequence>MLGAKSITIQVYPRFFQLMDQKSRLGNKIAAAVTSTFNSTPSKAGKPKTRDNGVAEWTVLAGLVTIDEEDKVDVLTLATGVKALPDEIRTYSNGWMVHDMHAEILCLRMFNYMVLEEVVKNREGSGTGFLEARDGKLQLKEGLRIALYVSEPPCGDASMGYVAQGREAWDEPLAKKQKVESSGTFHRGRESFDTLGVVRTKPGRADSRVTLSKSCSDKLCLRQELGVLNSVTSLFVEPVYLDYIVLGEDKFEQGDFERCFGRIQPDKGRFIEPLVYTEDSYGFHKRDDAVPSPVSLVSCPPLKVTQVLSNGAKNGGFIKNKPPKPSGSSIICNQRLIEKARPLLNTYQGLRTYSDVKELNSDRQALKAALHGVLGNWTPTTPDDFAL</sequence>
<dbReference type="Proteomes" id="UP000244309">
    <property type="component" value="Unassembled WGS sequence"/>
</dbReference>
<dbReference type="PROSITE" id="PS50141">
    <property type="entry name" value="A_DEAMIN_EDITASE"/>
    <property type="match status" value="1"/>
</dbReference>
<dbReference type="AlphaFoldDB" id="A0A2V1AMN7"/>
<dbReference type="GO" id="GO:0002100">
    <property type="term" value="P:tRNA wobble adenosine to inosine editing"/>
    <property type="evidence" value="ECO:0007669"/>
    <property type="project" value="InterPro"/>
</dbReference>